<feature type="region of interest" description="Disordered" evidence="1">
    <location>
        <begin position="86"/>
        <end position="106"/>
    </location>
</feature>
<reference evidence="2 3" key="1">
    <citation type="submission" date="2022-11" db="EMBL/GenBank/DDBJ databases">
        <title>Whole genome sequence of Eschrichtius robustus ER-17-0199.</title>
        <authorList>
            <person name="Bruniche-Olsen A."/>
            <person name="Black A.N."/>
            <person name="Fields C.J."/>
            <person name="Walden K."/>
            <person name="Dewoody J.A."/>
        </authorList>
    </citation>
    <scope>NUCLEOTIDE SEQUENCE [LARGE SCALE GENOMIC DNA]</scope>
    <source>
        <strain evidence="2">ER-17-0199</strain>
        <tissue evidence="2">Blubber</tissue>
    </source>
</reference>
<proteinExistence type="predicted"/>
<evidence type="ECO:0000313" key="2">
    <source>
        <dbReference type="EMBL" id="KAJ8784326.1"/>
    </source>
</evidence>
<name>A0AB34H001_ESCRO</name>
<accession>A0AB34H001</accession>
<comment type="caution">
    <text evidence="2">The sequence shown here is derived from an EMBL/GenBank/DDBJ whole genome shotgun (WGS) entry which is preliminary data.</text>
</comment>
<gene>
    <name evidence="2" type="ORF">J1605_008331</name>
</gene>
<feature type="compositionally biased region" description="Polar residues" evidence="1">
    <location>
        <begin position="30"/>
        <end position="43"/>
    </location>
</feature>
<feature type="region of interest" description="Disordered" evidence="1">
    <location>
        <begin position="1"/>
        <end position="62"/>
    </location>
</feature>
<keyword evidence="3" id="KW-1185">Reference proteome</keyword>
<feature type="region of interest" description="Disordered" evidence="1">
    <location>
        <begin position="160"/>
        <end position="184"/>
    </location>
</feature>
<organism evidence="2 3">
    <name type="scientific">Eschrichtius robustus</name>
    <name type="common">California gray whale</name>
    <name type="synonym">Eschrichtius gibbosus</name>
    <dbReference type="NCBI Taxonomy" id="9764"/>
    <lineage>
        <taxon>Eukaryota</taxon>
        <taxon>Metazoa</taxon>
        <taxon>Chordata</taxon>
        <taxon>Craniata</taxon>
        <taxon>Vertebrata</taxon>
        <taxon>Euteleostomi</taxon>
        <taxon>Mammalia</taxon>
        <taxon>Eutheria</taxon>
        <taxon>Laurasiatheria</taxon>
        <taxon>Artiodactyla</taxon>
        <taxon>Whippomorpha</taxon>
        <taxon>Cetacea</taxon>
        <taxon>Mysticeti</taxon>
        <taxon>Eschrichtiidae</taxon>
        <taxon>Eschrichtius</taxon>
    </lineage>
</organism>
<dbReference type="Proteomes" id="UP001159641">
    <property type="component" value="Unassembled WGS sequence"/>
</dbReference>
<evidence type="ECO:0000313" key="3">
    <source>
        <dbReference type="Proteomes" id="UP001159641"/>
    </source>
</evidence>
<dbReference type="AlphaFoldDB" id="A0AB34H001"/>
<sequence length="216" mass="22865">MLTGFAHDSAPGNGPSRGEWRDAVRVVTKRNLQTEAACSTAEKQASRARGPPPGQPDQHQERLPVSGQTAFCIPGVGRTDELDRVAFPGREAPPNDTQPHPRPPGAKPLPFAIWGQQDTTVILVHCGSPKDVSFSERGGVPVGGLSVSRLEPSVPVGLGSPERPPGTDTHPCLGTHGGLSSSRKEEPEAVLVQYLVTVLIVFSPWICCLGPSSARH</sequence>
<evidence type="ECO:0000256" key="1">
    <source>
        <dbReference type="SAM" id="MobiDB-lite"/>
    </source>
</evidence>
<protein>
    <submittedName>
        <fullName evidence="2">Uncharacterized protein</fullName>
    </submittedName>
</protein>
<dbReference type="EMBL" id="JAIQCJ010002063">
    <property type="protein sequence ID" value="KAJ8784326.1"/>
    <property type="molecule type" value="Genomic_DNA"/>
</dbReference>